<dbReference type="InterPro" id="IPR000152">
    <property type="entry name" value="EGF-type_Asp/Asn_hydroxyl_site"/>
</dbReference>
<feature type="coiled-coil region" evidence="8">
    <location>
        <begin position="201"/>
        <end position="235"/>
    </location>
</feature>
<dbReference type="GO" id="GO:0008201">
    <property type="term" value="F:heparin binding"/>
    <property type="evidence" value="ECO:0007669"/>
    <property type="project" value="TreeGrafter"/>
</dbReference>
<dbReference type="PROSITE" id="PS01208">
    <property type="entry name" value="VWFC_1"/>
    <property type="match status" value="2"/>
</dbReference>
<dbReference type="SUPFAM" id="SSF57184">
    <property type="entry name" value="Growth factor receptor domain"/>
    <property type="match status" value="2"/>
</dbReference>
<dbReference type="GO" id="GO:0009653">
    <property type="term" value="P:anatomical structure morphogenesis"/>
    <property type="evidence" value="ECO:0007669"/>
    <property type="project" value="UniProtKB-ARBA"/>
</dbReference>
<protein>
    <recommendedName>
        <fullName evidence="14">Protein kinase C-binding protein NELL2</fullName>
    </recommendedName>
</protein>
<organism evidence="12 13">
    <name type="scientific">Bemisia tabaci</name>
    <name type="common">Sweetpotato whitefly</name>
    <name type="synonym">Aleurodes tabaci</name>
    <dbReference type="NCBI Taxonomy" id="7038"/>
    <lineage>
        <taxon>Eukaryota</taxon>
        <taxon>Metazoa</taxon>
        <taxon>Ecdysozoa</taxon>
        <taxon>Arthropoda</taxon>
        <taxon>Hexapoda</taxon>
        <taxon>Insecta</taxon>
        <taxon>Pterygota</taxon>
        <taxon>Neoptera</taxon>
        <taxon>Paraneoptera</taxon>
        <taxon>Hemiptera</taxon>
        <taxon>Sternorrhyncha</taxon>
        <taxon>Aleyrodoidea</taxon>
        <taxon>Aleyrodidae</taxon>
        <taxon>Aleyrodinae</taxon>
        <taxon>Bemisia</taxon>
    </lineage>
</organism>
<dbReference type="InterPro" id="IPR001791">
    <property type="entry name" value="Laminin_G"/>
</dbReference>
<dbReference type="Gene3D" id="2.10.70.10">
    <property type="entry name" value="Complement Module, domain 1"/>
    <property type="match status" value="1"/>
</dbReference>
<dbReference type="GO" id="GO:0030154">
    <property type="term" value="P:cell differentiation"/>
    <property type="evidence" value="ECO:0007669"/>
    <property type="project" value="UniProtKB-ARBA"/>
</dbReference>
<feature type="disulfide bond" evidence="7">
    <location>
        <begin position="489"/>
        <end position="499"/>
    </location>
</feature>
<dbReference type="InterPro" id="IPR013320">
    <property type="entry name" value="ConA-like_dom_sf"/>
</dbReference>
<feature type="domain" description="EGF-like" evidence="10">
    <location>
        <begin position="486"/>
        <end position="517"/>
    </location>
</feature>
<sequence length="898" mass="99623">MHNLSRQGVSLVPGPQRLRPAFYLQGDHRDLKLPQSVFLQAVELLQHRNEFTIAASLKQEQANSGSIIAFSHGFNRYLELQSSGRKNEIRLHYTSRGDSSVHVETFPYRLADDTWHKVAVTVSATQIQLMVDCHPIYLRLLSRTPDTNFTAPQLALWIGQRNKLHSLFRGVVQDVRLIAGPYGYLNQCPHHDTSCPTCGQFAILQDTVEQLTERLQQLSHRLQTMEDRMGRVEECDCQKACTFNGSVVAGGASWQYDCDICTCAHGTVQCRPVQCAPTNCKNPVLNPGECCPTCLKQCYLRDTFFDHGDKVSLKQCVECECRDGSMTCTRIDPVTMCPPLSCPPSEQVNVLDRCCKICRGTDFCAKGHNCHVNASCHNLDTTFACFCNAGYYGDGVKCSDIDECLKEGGEEGHHCQKHSTCVNTVGSYECECHAGFERLDRFNCVELDECGAGLHRCDSNAVCNNTIGSYACTCIDGFAGDGFSCSPVCKQSCQNGGECVSPGVCQCRTGYHGHSCELDFDECAAGMHACQHGSMCVNMPGWYYCTCKPGYRSNITLEHGLGTTCLDVDECQEEIHSCHPSAECINTDGAFKCSCQHAQSQNPATECKLSCMVNGKEVRNGETFSGSECSQCKCHEGIVSCAPIVCDCSQAESRENKCCPMCNPSASCRHQELSHVVFKSGDTWVYQCQTCECLFGEVDCWPVECPPLSCPDQELEILPDECCPRCRNDPCFQNKFTSSNYTLPCPFAHRYQDDVHHWNIDKCTTCNCKVPFCVQLVSNYACCVHRMGASAAFLIPLAILLLRNFSSWQTRLAPCRLSGAPQPCLTSLRAVESLKRQKLVVLRLALLNLPLKALLASPQVPRPPPLAPVVLQRRLPEPLHRLILFVLAIMLNFKAHLR</sequence>
<dbReference type="SMART" id="SM00210">
    <property type="entry name" value="TSPN"/>
    <property type="match status" value="1"/>
</dbReference>
<evidence type="ECO:0000259" key="9">
    <source>
        <dbReference type="PROSITE" id="PS50025"/>
    </source>
</evidence>
<dbReference type="GO" id="GO:0005509">
    <property type="term" value="F:calcium ion binding"/>
    <property type="evidence" value="ECO:0007669"/>
    <property type="project" value="InterPro"/>
</dbReference>
<feature type="domain" description="EGF-like" evidence="10">
    <location>
        <begin position="400"/>
        <end position="445"/>
    </location>
</feature>
<feature type="domain" description="Laminin G" evidence="9">
    <location>
        <begin position="28"/>
        <end position="198"/>
    </location>
</feature>
<dbReference type="PROSITE" id="PS50025">
    <property type="entry name" value="LAM_G_DOMAIN"/>
    <property type="match status" value="1"/>
</dbReference>
<evidence type="ECO:0000256" key="2">
    <source>
        <dbReference type="ARBA" id="ARBA00022729"/>
    </source>
</evidence>
<dbReference type="Pfam" id="PF12947">
    <property type="entry name" value="EGF_3"/>
    <property type="match status" value="2"/>
</dbReference>
<dbReference type="PROSITE" id="PS01187">
    <property type="entry name" value="EGF_CA"/>
    <property type="match status" value="3"/>
</dbReference>
<evidence type="ECO:0000259" key="10">
    <source>
        <dbReference type="PROSITE" id="PS50026"/>
    </source>
</evidence>
<dbReference type="PROSITE" id="PS00010">
    <property type="entry name" value="ASX_HYDROXYL"/>
    <property type="match status" value="5"/>
</dbReference>
<proteinExistence type="predicted"/>
<dbReference type="GO" id="GO:0005615">
    <property type="term" value="C:extracellular space"/>
    <property type="evidence" value="ECO:0007669"/>
    <property type="project" value="TreeGrafter"/>
</dbReference>
<feature type="domain" description="VWFC" evidence="11">
    <location>
        <begin position="609"/>
        <end position="663"/>
    </location>
</feature>
<dbReference type="SMART" id="SM00282">
    <property type="entry name" value="LamG"/>
    <property type="match status" value="1"/>
</dbReference>
<dbReference type="PROSITE" id="PS50026">
    <property type="entry name" value="EGF_3"/>
    <property type="match status" value="6"/>
</dbReference>
<dbReference type="InterPro" id="IPR001881">
    <property type="entry name" value="EGF-like_Ca-bd_dom"/>
</dbReference>
<dbReference type="Gene3D" id="2.10.25.10">
    <property type="entry name" value="Laminin"/>
    <property type="match status" value="6"/>
</dbReference>
<dbReference type="EMBL" id="OU963867">
    <property type="protein sequence ID" value="CAH0391966.1"/>
    <property type="molecule type" value="Genomic_DNA"/>
</dbReference>
<dbReference type="SMART" id="SM00214">
    <property type="entry name" value="VWC"/>
    <property type="match status" value="4"/>
</dbReference>
<feature type="domain" description="EGF-like" evidence="10">
    <location>
        <begin position="360"/>
        <end position="399"/>
    </location>
</feature>
<feature type="domain" description="EGF-like" evidence="10">
    <location>
        <begin position="519"/>
        <end position="557"/>
    </location>
</feature>
<evidence type="ECO:0000259" key="11">
    <source>
        <dbReference type="PROSITE" id="PS50184"/>
    </source>
</evidence>
<feature type="disulfide bond" evidence="7">
    <location>
        <begin position="507"/>
        <end position="516"/>
    </location>
</feature>
<dbReference type="Gene3D" id="2.60.120.200">
    <property type="match status" value="1"/>
</dbReference>
<keyword evidence="8" id="KW-0175">Coiled coil</keyword>
<keyword evidence="1 7" id="KW-0245">EGF-like domain</keyword>
<dbReference type="FunFam" id="2.10.25.10:FF:000139">
    <property type="entry name" value="Fibulin-1"/>
    <property type="match status" value="1"/>
</dbReference>
<evidence type="ECO:0000256" key="7">
    <source>
        <dbReference type="PROSITE-ProRule" id="PRU00076"/>
    </source>
</evidence>
<dbReference type="SMART" id="SM00215">
    <property type="entry name" value="VWC_out"/>
    <property type="match status" value="2"/>
</dbReference>
<feature type="domain" description="VWFC" evidence="11">
    <location>
        <begin position="666"/>
        <end position="727"/>
    </location>
</feature>
<dbReference type="InterPro" id="IPR048287">
    <property type="entry name" value="TSPN-like_N"/>
</dbReference>
<dbReference type="SUPFAM" id="SSF57603">
    <property type="entry name" value="FnI-like domain"/>
    <property type="match status" value="3"/>
</dbReference>
<feature type="domain" description="VWFC" evidence="11">
    <location>
        <begin position="239"/>
        <end position="295"/>
    </location>
</feature>
<evidence type="ECO:0000256" key="1">
    <source>
        <dbReference type="ARBA" id="ARBA00022536"/>
    </source>
</evidence>
<dbReference type="FunFam" id="2.10.25.10:FF:000038">
    <property type="entry name" value="Fibrillin 2"/>
    <property type="match status" value="3"/>
</dbReference>
<dbReference type="SUPFAM" id="SSF49899">
    <property type="entry name" value="Concanavalin A-like lectins/glucanases"/>
    <property type="match status" value="1"/>
</dbReference>
<dbReference type="PROSITE" id="PS00022">
    <property type="entry name" value="EGF_1"/>
    <property type="match status" value="1"/>
</dbReference>
<keyword evidence="5 7" id="KW-1015">Disulfide bond</keyword>
<dbReference type="SMART" id="SM00181">
    <property type="entry name" value="EGF"/>
    <property type="match status" value="6"/>
</dbReference>
<dbReference type="CDD" id="cd00054">
    <property type="entry name" value="EGF_CA"/>
    <property type="match status" value="5"/>
</dbReference>
<reference evidence="12" key="1">
    <citation type="submission" date="2021-12" db="EMBL/GenBank/DDBJ databases">
        <authorList>
            <person name="King R."/>
        </authorList>
    </citation>
    <scope>NUCLEOTIDE SEQUENCE</scope>
</reference>
<dbReference type="Pfam" id="PF00093">
    <property type="entry name" value="VWC"/>
    <property type="match status" value="3"/>
</dbReference>
<feature type="domain" description="EGF-like" evidence="10">
    <location>
        <begin position="567"/>
        <end position="608"/>
    </location>
</feature>
<evidence type="ECO:0000313" key="12">
    <source>
        <dbReference type="EMBL" id="CAH0391966.1"/>
    </source>
</evidence>
<keyword evidence="3" id="KW-0677">Repeat</keyword>
<evidence type="ECO:0008006" key="14">
    <source>
        <dbReference type="Google" id="ProtNLM"/>
    </source>
</evidence>
<dbReference type="SMART" id="SM00179">
    <property type="entry name" value="EGF_CA"/>
    <property type="match status" value="5"/>
</dbReference>
<dbReference type="AlphaFoldDB" id="A0A9P0AD90"/>
<dbReference type="InterPro" id="IPR000742">
    <property type="entry name" value="EGF"/>
</dbReference>
<dbReference type="Pfam" id="PF07645">
    <property type="entry name" value="EGF_CA"/>
    <property type="match status" value="3"/>
</dbReference>
<dbReference type="InterPro" id="IPR009030">
    <property type="entry name" value="Growth_fac_rcpt_cys_sf"/>
</dbReference>
<dbReference type="GO" id="GO:0048513">
    <property type="term" value="P:animal organ development"/>
    <property type="evidence" value="ECO:0007669"/>
    <property type="project" value="UniProtKB-ARBA"/>
</dbReference>
<dbReference type="InterPro" id="IPR024731">
    <property type="entry name" value="NELL2-like_EGF"/>
</dbReference>
<dbReference type="InterPro" id="IPR051586">
    <property type="entry name" value="PKC-binding_NELL"/>
</dbReference>
<dbReference type="Pfam" id="PF13385">
    <property type="entry name" value="Laminin_G_3"/>
    <property type="match status" value="1"/>
</dbReference>
<keyword evidence="2" id="KW-0732">Signal</keyword>
<name>A0A9P0AD90_BEMTA</name>
<feature type="domain" description="EGF-like" evidence="10">
    <location>
        <begin position="446"/>
        <end position="484"/>
    </location>
</feature>
<dbReference type="Proteomes" id="UP001152759">
    <property type="component" value="Chromosome 6"/>
</dbReference>
<evidence type="ECO:0000256" key="4">
    <source>
        <dbReference type="ARBA" id="ARBA00022837"/>
    </source>
</evidence>
<dbReference type="PANTHER" id="PTHR24042:SF5">
    <property type="entry name" value="EGF-LIKE CALCIUM-BINDING DOMAIN-CONTAINING PROTEIN"/>
    <property type="match status" value="1"/>
</dbReference>
<dbReference type="PANTHER" id="PTHR24042">
    <property type="entry name" value="NEL HOMOLOG"/>
    <property type="match status" value="1"/>
</dbReference>
<keyword evidence="13" id="KW-1185">Reference proteome</keyword>
<keyword evidence="4" id="KW-0106">Calcium</keyword>
<comment type="caution">
    <text evidence="7">Lacks conserved residue(s) required for the propagation of feature annotation.</text>
</comment>
<evidence type="ECO:0000256" key="8">
    <source>
        <dbReference type="SAM" id="Coils"/>
    </source>
</evidence>
<dbReference type="PROSITE" id="PS50184">
    <property type="entry name" value="VWFC_2"/>
    <property type="match status" value="3"/>
</dbReference>
<dbReference type="InterPro" id="IPR018097">
    <property type="entry name" value="EGF_Ca-bd_CS"/>
</dbReference>
<dbReference type="PROSITE" id="PS01186">
    <property type="entry name" value="EGF_2"/>
    <property type="match status" value="3"/>
</dbReference>
<gene>
    <name evidence="12" type="ORF">BEMITA_LOCUS10533</name>
</gene>
<dbReference type="InterPro" id="IPR049883">
    <property type="entry name" value="NOTCH1_EGF-like"/>
</dbReference>
<dbReference type="Gene3D" id="6.20.200.20">
    <property type="match status" value="2"/>
</dbReference>
<evidence type="ECO:0000256" key="3">
    <source>
        <dbReference type="ARBA" id="ARBA00022737"/>
    </source>
</evidence>
<accession>A0A9P0AD90</accession>
<evidence type="ECO:0000256" key="6">
    <source>
        <dbReference type="ARBA" id="ARBA00023180"/>
    </source>
</evidence>
<evidence type="ECO:0000256" key="5">
    <source>
        <dbReference type="ARBA" id="ARBA00023157"/>
    </source>
</evidence>
<evidence type="ECO:0000313" key="13">
    <source>
        <dbReference type="Proteomes" id="UP001152759"/>
    </source>
</evidence>
<keyword evidence="6" id="KW-0325">Glycoprotein</keyword>
<dbReference type="InterPro" id="IPR001007">
    <property type="entry name" value="VWF_dom"/>
</dbReference>